<evidence type="ECO:0000256" key="2">
    <source>
        <dbReference type="ARBA" id="ARBA00009695"/>
    </source>
</evidence>
<dbReference type="Proteomes" id="UP001634747">
    <property type="component" value="Unassembled WGS sequence"/>
</dbReference>
<evidence type="ECO:0000256" key="4">
    <source>
        <dbReference type="ARBA" id="ARBA00022490"/>
    </source>
</evidence>
<evidence type="ECO:0000259" key="7">
    <source>
        <dbReference type="Pfam" id="PF02631"/>
    </source>
</evidence>
<organism evidence="8 9">
    <name type="scientific">Terriglobus aquaticus</name>
    <dbReference type="NCBI Taxonomy" id="940139"/>
    <lineage>
        <taxon>Bacteria</taxon>
        <taxon>Pseudomonadati</taxon>
        <taxon>Acidobacteriota</taxon>
        <taxon>Terriglobia</taxon>
        <taxon>Terriglobales</taxon>
        <taxon>Acidobacteriaceae</taxon>
        <taxon>Terriglobus</taxon>
    </lineage>
</organism>
<dbReference type="Pfam" id="PF02631">
    <property type="entry name" value="RecX_HTH2"/>
    <property type="match status" value="1"/>
</dbReference>
<dbReference type="InterPro" id="IPR003783">
    <property type="entry name" value="Regulatory_RecX"/>
</dbReference>
<evidence type="ECO:0000313" key="9">
    <source>
        <dbReference type="Proteomes" id="UP001634747"/>
    </source>
</evidence>
<feature type="domain" description="RecX second three-helical" evidence="7">
    <location>
        <begin position="68"/>
        <end position="109"/>
    </location>
</feature>
<dbReference type="PANTHER" id="PTHR33602">
    <property type="entry name" value="REGULATORY PROTEIN RECX FAMILY PROTEIN"/>
    <property type="match status" value="1"/>
</dbReference>
<dbReference type="EMBL" id="JBJYXY010000001">
    <property type="protein sequence ID" value="MFN2974329.1"/>
    <property type="molecule type" value="Genomic_DNA"/>
</dbReference>
<keyword evidence="4 5" id="KW-0963">Cytoplasm</keyword>
<reference evidence="8 9" key="1">
    <citation type="submission" date="2024-12" db="EMBL/GenBank/DDBJ databases">
        <authorList>
            <person name="Lee Y."/>
        </authorList>
    </citation>
    <scope>NUCLEOTIDE SEQUENCE [LARGE SCALE GENOMIC DNA]</scope>
    <source>
        <strain evidence="8 9">03SUJ4</strain>
    </source>
</reference>
<protein>
    <recommendedName>
        <fullName evidence="3 5">Regulatory protein RecX</fullName>
    </recommendedName>
</protein>
<proteinExistence type="inferred from homology"/>
<comment type="function">
    <text evidence="5">Modulates RecA activity.</text>
</comment>
<sequence>MPFGRPKRAREPLTETELLDYAAKSLGARMQSERDLRRKLRDRAEPGPTGAEAVDAVIAKLKELRYLSDERYAVDFARLRQENRSLGRRRVQQDLQNKGIASPVITEALESAYKGVDEVALVRQHIERKRLQAPTDDKSTARILRRLTAAGFSSKSIFTVLRQLRSGESIDTAEAAIADD</sequence>
<accession>A0ABW9KF96</accession>
<feature type="region of interest" description="Disordered" evidence="6">
    <location>
        <begin position="28"/>
        <end position="49"/>
    </location>
</feature>
<comment type="similarity">
    <text evidence="2 5">Belongs to the RecX family.</text>
</comment>
<dbReference type="RefSeq" id="WP_263414104.1">
    <property type="nucleotide sequence ID" value="NZ_BAABBH010000001.1"/>
</dbReference>
<dbReference type="Gene3D" id="1.10.10.10">
    <property type="entry name" value="Winged helix-like DNA-binding domain superfamily/Winged helix DNA-binding domain"/>
    <property type="match status" value="2"/>
</dbReference>
<name>A0ABW9KF96_9BACT</name>
<keyword evidence="9" id="KW-1185">Reference proteome</keyword>
<comment type="caution">
    <text evidence="8">The sequence shown here is derived from an EMBL/GenBank/DDBJ whole genome shotgun (WGS) entry which is preliminary data.</text>
</comment>
<evidence type="ECO:0000313" key="8">
    <source>
        <dbReference type="EMBL" id="MFN2974329.1"/>
    </source>
</evidence>
<dbReference type="HAMAP" id="MF_01114">
    <property type="entry name" value="RecX"/>
    <property type="match status" value="1"/>
</dbReference>
<evidence type="ECO:0000256" key="3">
    <source>
        <dbReference type="ARBA" id="ARBA00018111"/>
    </source>
</evidence>
<evidence type="ECO:0000256" key="1">
    <source>
        <dbReference type="ARBA" id="ARBA00004496"/>
    </source>
</evidence>
<dbReference type="InterPro" id="IPR036388">
    <property type="entry name" value="WH-like_DNA-bd_sf"/>
</dbReference>
<gene>
    <name evidence="5" type="primary">recX</name>
    <name evidence="8" type="ORF">ACK2TP_01000</name>
</gene>
<dbReference type="PANTHER" id="PTHR33602:SF1">
    <property type="entry name" value="REGULATORY PROTEIN RECX FAMILY PROTEIN"/>
    <property type="match status" value="1"/>
</dbReference>
<evidence type="ECO:0000256" key="5">
    <source>
        <dbReference type="HAMAP-Rule" id="MF_01114"/>
    </source>
</evidence>
<comment type="subcellular location">
    <subcellularLocation>
        <location evidence="1 5">Cytoplasm</location>
    </subcellularLocation>
</comment>
<evidence type="ECO:0000256" key="6">
    <source>
        <dbReference type="SAM" id="MobiDB-lite"/>
    </source>
</evidence>
<dbReference type="InterPro" id="IPR053924">
    <property type="entry name" value="RecX_HTH_2nd"/>
</dbReference>